<organism evidence="1 2">
    <name type="scientific">Alkalicoccus halolimnae</name>
    <dbReference type="NCBI Taxonomy" id="1667239"/>
    <lineage>
        <taxon>Bacteria</taxon>
        <taxon>Bacillati</taxon>
        <taxon>Bacillota</taxon>
        <taxon>Bacilli</taxon>
        <taxon>Bacillales</taxon>
        <taxon>Bacillaceae</taxon>
        <taxon>Alkalicoccus</taxon>
    </lineage>
</organism>
<name>A0A5C7FBH2_9BACI</name>
<dbReference type="OrthoDB" id="3239593at2"/>
<protein>
    <submittedName>
        <fullName evidence="1">ABC transporter substrate-binding protein</fullName>
    </submittedName>
</protein>
<dbReference type="EMBL" id="CP144914">
    <property type="protein sequence ID" value="WWD79913.1"/>
    <property type="molecule type" value="Genomic_DNA"/>
</dbReference>
<reference evidence="1 2" key="1">
    <citation type="submission" date="2024-01" db="EMBL/GenBank/DDBJ databases">
        <title>Complete Genome Sequence of Alkalicoccus halolimnae BZ-SZ-XJ29T, a Moderately Halophilic Bacterium Isolated from a Salt Lake.</title>
        <authorList>
            <person name="Zhao B."/>
        </authorList>
    </citation>
    <scope>NUCLEOTIDE SEQUENCE [LARGE SCALE GENOMIC DNA]</scope>
    <source>
        <strain evidence="1 2">BZ-SZ-XJ29</strain>
    </source>
</reference>
<dbReference type="Pfam" id="PF13416">
    <property type="entry name" value="SBP_bac_8"/>
    <property type="match status" value="1"/>
</dbReference>
<dbReference type="InterPro" id="IPR006059">
    <property type="entry name" value="SBP"/>
</dbReference>
<evidence type="ECO:0000313" key="1">
    <source>
        <dbReference type="EMBL" id="WWD79913.1"/>
    </source>
</evidence>
<dbReference type="Gene3D" id="3.40.190.10">
    <property type="entry name" value="Periplasmic binding protein-like II"/>
    <property type="match status" value="2"/>
</dbReference>
<dbReference type="KEGG" id="ahal:FTX54_016210"/>
<dbReference type="AlphaFoldDB" id="A0A5C7FBH2"/>
<accession>A0A5C7FBH2</accession>
<sequence length="401" mass="45285">MKRSSVILLGVLLTACSGGEEQESDAATMQDKEWEEIVQEAEGAEIGVYMWGGDEGVNEYMDDFVAPALQEEYGISFTRYPMDATEFLSRLMNEREADQQEGAADILWINGENFRNAKENDLLYGSIASILPNMEDHVNLEAPYVENDMGIDVEGMEVPWGNVQYAFQFRDTANPPQTMEELLEWSENNPGNFTYPDVFNDTGNGFVRHILHYVAENPEDVSSYDEEWLEANGDEVWEVLRRLQPTLWRNGETYPDALAQLDQMFANGEVKATMGFNEYRAESLIEQGTFPEETETVGLDSGSISSTHYLSMPFNTPEPAAALVAINYMLSPEAQIAKLDPGMWGEGHILDTDTLSAEEQAEIEAFVGEEVVSQENVLPELDARYVDWIQENWEQEVVQQR</sequence>
<dbReference type="RefSeq" id="WP_147802622.1">
    <property type="nucleotide sequence ID" value="NZ_CP144914.1"/>
</dbReference>
<proteinExistence type="predicted"/>
<dbReference type="NCBIfam" id="NF008633">
    <property type="entry name" value="PRK11622.1"/>
    <property type="match status" value="1"/>
</dbReference>
<dbReference type="SUPFAM" id="SSF53850">
    <property type="entry name" value="Periplasmic binding protein-like II"/>
    <property type="match status" value="1"/>
</dbReference>
<dbReference type="PANTHER" id="PTHR42779">
    <property type="entry name" value="PROTEIN YNJB"/>
    <property type="match status" value="1"/>
</dbReference>
<dbReference type="PROSITE" id="PS51257">
    <property type="entry name" value="PROKAR_LIPOPROTEIN"/>
    <property type="match status" value="1"/>
</dbReference>
<dbReference type="PIRSF" id="PIRSF029172">
    <property type="entry name" value="UCP029172_ABC_sbc_YnjB"/>
    <property type="match status" value="1"/>
</dbReference>
<keyword evidence="2" id="KW-1185">Reference proteome</keyword>
<evidence type="ECO:0000313" key="2">
    <source>
        <dbReference type="Proteomes" id="UP000321816"/>
    </source>
</evidence>
<dbReference type="InterPro" id="IPR027020">
    <property type="entry name" value="YnjB"/>
</dbReference>
<dbReference type="Proteomes" id="UP000321816">
    <property type="component" value="Chromosome"/>
</dbReference>
<dbReference type="PANTHER" id="PTHR42779:SF1">
    <property type="entry name" value="PROTEIN YNJB"/>
    <property type="match status" value="1"/>
</dbReference>
<gene>
    <name evidence="1" type="ORF">FTX54_016210</name>
</gene>